<protein>
    <submittedName>
        <fullName evidence="1">Uncharacterized protein</fullName>
    </submittedName>
</protein>
<gene>
    <name evidence="1" type="ORF">V1517DRAFT_319319</name>
</gene>
<keyword evidence="2" id="KW-1185">Reference proteome</keyword>
<organism evidence="1 2">
    <name type="scientific">Lipomyces orientalis</name>
    <dbReference type="NCBI Taxonomy" id="1233043"/>
    <lineage>
        <taxon>Eukaryota</taxon>
        <taxon>Fungi</taxon>
        <taxon>Dikarya</taxon>
        <taxon>Ascomycota</taxon>
        <taxon>Saccharomycotina</taxon>
        <taxon>Lipomycetes</taxon>
        <taxon>Lipomycetales</taxon>
        <taxon>Lipomycetaceae</taxon>
        <taxon>Lipomyces</taxon>
    </lineage>
</organism>
<comment type="caution">
    <text evidence="1">The sequence shown here is derived from an EMBL/GenBank/DDBJ whole genome shotgun (WGS) entry which is preliminary data.</text>
</comment>
<evidence type="ECO:0000313" key="2">
    <source>
        <dbReference type="Proteomes" id="UP001489719"/>
    </source>
</evidence>
<dbReference type="EMBL" id="MU970057">
    <property type="protein sequence ID" value="KAK9323768.1"/>
    <property type="molecule type" value="Genomic_DNA"/>
</dbReference>
<evidence type="ECO:0000313" key="1">
    <source>
        <dbReference type="EMBL" id="KAK9323768.1"/>
    </source>
</evidence>
<accession>A0ACC3TUD9</accession>
<proteinExistence type="predicted"/>
<sequence length="576" mass="64214">MEEYPCIICLQGLPTFDSLDAKERSESQKCVADDVLQRNLISVEIPKAPGMSDWYDGTNEVARLVPCGHKLHNSCIKMWIEQATSCPTCRTSFNTVEILHTVKGEPVSSYNVETKVQIAEMDEGLLDLDQFEEEENLCTCLVCDLGNREDELLLCDSCDAPYHASCLGLDGVPVEAWYCPSCVDNHLVTESMMRAANAHTLASRPRAPRRTTRSRRRQTPQWDRAWQAVWDRLNNDLDNVSEDDGSCSTRLDDPARQRDADEWRVWRMRLRVAEATGGSSYFRSTASMLLNQSPQPEESPEMVDSWSLLEQALEIEEAASSTSESRRLRPKPSRTFADWHSKRPNAVPAESDIGPESSRKLKRPKSHRRQSDVTCSSPADKVTKSVSEGPSLMKSLLQDIRRPSSPSSDVHVQGIGISLPTPTPMSPPPVTSPATSHAFLRSPSGSPVLLPSPRSLPSPSGDPKSPIVSSMSPVLPQTSSLPSSSPQKFQLSLEEKTQIQEIVRDVLRPLYRSGDVSKDQYTDINKKVSHVLYDLAISEIHTDESSSVVENMKDRWLDVAKINVQLELQRARSSAY</sequence>
<name>A0ACC3TUD9_9ASCO</name>
<reference evidence="2" key="1">
    <citation type="journal article" date="2024" name="Front. Bioeng. Biotechnol.">
        <title>Genome-scale model development and genomic sequencing of the oleaginous clade Lipomyces.</title>
        <authorList>
            <person name="Czajka J.J."/>
            <person name="Han Y."/>
            <person name="Kim J."/>
            <person name="Mondo S.J."/>
            <person name="Hofstad B.A."/>
            <person name="Robles A."/>
            <person name="Haridas S."/>
            <person name="Riley R."/>
            <person name="LaButti K."/>
            <person name="Pangilinan J."/>
            <person name="Andreopoulos W."/>
            <person name="Lipzen A."/>
            <person name="Yan J."/>
            <person name="Wang M."/>
            <person name="Ng V."/>
            <person name="Grigoriev I.V."/>
            <person name="Spatafora J.W."/>
            <person name="Magnuson J.K."/>
            <person name="Baker S.E."/>
            <person name="Pomraning K.R."/>
        </authorList>
    </citation>
    <scope>NUCLEOTIDE SEQUENCE [LARGE SCALE GENOMIC DNA]</scope>
    <source>
        <strain evidence="2">CBS 10300</strain>
    </source>
</reference>
<dbReference type="Proteomes" id="UP001489719">
    <property type="component" value="Unassembled WGS sequence"/>
</dbReference>